<dbReference type="EMBL" id="FOHJ01000020">
    <property type="protein sequence ID" value="SEU09298.1"/>
    <property type="molecule type" value="Genomic_DNA"/>
</dbReference>
<proteinExistence type="predicted"/>
<accession>A0A1I0JGE2</accession>
<dbReference type="InterPro" id="IPR007554">
    <property type="entry name" value="Glycerophosphate_synth"/>
</dbReference>
<keyword evidence="1" id="KW-0808">Transferase</keyword>
<dbReference type="Pfam" id="PF04464">
    <property type="entry name" value="Glyphos_transf"/>
    <property type="match status" value="1"/>
</dbReference>
<dbReference type="GO" id="GO:0016020">
    <property type="term" value="C:membrane"/>
    <property type="evidence" value="ECO:0007669"/>
    <property type="project" value="InterPro"/>
</dbReference>
<keyword evidence="2" id="KW-1185">Reference proteome</keyword>
<dbReference type="SUPFAM" id="SSF53756">
    <property type="entry name" value="UDP-Glycosyltransferase/glycogen phosphorylase"/>
    <property type="match status" value="1"/>
</dbReference>
<dbReference type="STRING" id="237682.SAMN05421676_1203"/>
<evidence type="ECO:0000313" key="2">
    <source>
        <dbReference type="Proteomes" id="UP000199095"/>
    </source>
</evidence>
<dbReference type="AlphaFoldDB" id="A0A1I0JGE2"/>
<protein>
    <submittedName>
        <fullName evidence="1">CDP-glycerol glycerophosphotransferase, TagB/SpsB family</fullName>
    </submittedName>
</protein>
<sequence>MVMLFYRMGIIRFNIIGKSVDLNMEETNTNCTVKHQISSFERIKGRWYFTLNVKSENELIIKDVILKKRKEDRIFSVNFFILKDSQFKMKLSFEYNPSYLGDESDYWDFYLEVSVSGKKKRVRIGNPSYFVIKKINYRLHSSYFYGDSLIYPYITVKNRLSICIRHKTIYDNKVHLLKEKLAFIIYNMFKFYWDKKHIKLIYEKFSNTAQDNSYYLFKFCYGNHFKENIFYVINKHSNDARFLDEFKDRTLDFLSLKHLIYLLACDYFISSESKAHSYIWKEQRGLIKKDIGRKKHVFLQHGVLGLKKVDTVFKKGSPNGTNLFNVSAVHEINILKEHLKYKENEIILSGLPRWDYLVNKAKRHKQILILPTWRDYLDGVNSEDFKKSVFFTSYEKLINSEELHDFVAKNNLTIKFCIHPRMLKYLKNFSSSSEHIKVIQYGKEPINKMMMDSSLLVTDFSSVAWDMFIQKKPIIFFHFREENNPDSYIDLDRELIGDRCFSGKEVVQLLKFYANNNFKEKYQYVQRRSQYFGYLDRHNSLRVYKGIKSHEKQLKKPNFLSKLIQSDFIQGMKNKFDI</sequence>
<gene>
    <name evidence="1" type="ORF">SAMN05421676_1203</name>
</gene>
<evidence type="ECO:0000313" key="1">
    <source>
        <dbReference type="EMBL" id="SEU09298.1"/>
    </source>
</evidence>
<name>A0A1I0JGE2_9BACI</name>
<dbReference type="Gene3D" id="3.40.50.12580">
    <property type="match status" value="1"/>
</dbReference>
<organism evidence="1 2">
    <name type="scientific">Salinibacillus kushneri</name>
    <dbReference type="NCBI Taxonomy" id="237682"/>
    <lineage>
        <taxon>Bacteria</taxon>
        <taxon>Bacillati</taxon>
        <taxon>Bacillota</taxon>
        <taxon>Bacilli</taxon>
        <taxon>Bacillales</taxon>
        <taxon>Bacillaceae</taxon>
        <taxon>Salinibacillus</taxon>
    </lineage>
</organism>
<dbReference type="InterPro" id="IPR043148">
    <property type="entry name" value="TagF_C"/>
</dbReference>
<dbReference type="Proteomes" id="UP000199095">
    <property type="component" value="Unassembled WGS sequence"/>
</dbReference>
<reference evidence="2" key="1">
    <citation type="submission" date="2016-10" db="EMBL/GenBank/DDBJ databases">
        <authorList>
            <person name="Varghese N."/>
            <person name="Submissions S."/>
        </authorList>
    </citation>
    <scope>NUCLEOTIDE SEQUENCE [LARGE SCALE GENOMIC DNA]</scope>
    <source>
        <strain evidence="2">CGMCC 1.3566</strain>
    </source>
</reference>
<dbReference type="GO" id="GO:0047355">
    <property type="term" value="F:CDP-glycerol glycerophosphotransferase activity"/>
    <property type="evidence" value="ECO:0007669"/>
    <property type="project" value="InterPro"/>
</dbReference>